<evidence type="ECO:0000313" key="2">
    <source>
        <dbReference type="Proteomes" id="UP001054945"/>
    </source>
</evidence>
<gene>
    <name evidence="1" type="ORF">CEXT_754911</name>
</gene>
<sequence>MISGGRREAGGYSEYTDSRSKLVFECHIKEHQENSYQAAKYRSDPIIQRFPSFQKAVDATFGVRGLEYEFSGTTVDHIDFRII</sequence>
<dbReference type="AlphaFoldDB" id="A0AAV4YB93"/>
<protein>
    <submittedName>
        <fullName evidence="1">Uncharacterized protein</fullName>
    </submittedName>
</protein>
<accession>A0AAV4YB93</accession>
<organism evidence="1 2">
    <name type="scientific">Caerostris extrusa</name>
    <name type="common">Bark spider</name>
    <name type="synonym">Caerostris bankana</name>
    <dbReference type="NCBI Taxonomy" id="172846"/>
    <lineage>
        <taxon>Eukaryota</taxon>
        <taxon>Metazoa</taxon>
        <taxon>Ecdysozoa</taxon>
        <taxon>Arthropoda</taxon>
        <taxon>Chelicerata</taxon>
        <taxon>Arachnida</taxon>
        <taxon>Araneae</taxon>
        <taxon>Araneomorphae</taxon>
        <taxon>Entelegynae</taxon>
        <taxon>Araneoidea</taxon>
        <taxon>Araneidae</taxon>
        <taxon>Caerostris</taxon>
    </lineage>
</organism>
<dbReference type="Proteomes" id="UP001054945">
    <property type="component" value="Unassembled WGS sequence"/>
</dbReference>
<comment type="caution">
    <text evidence="1">The sequence shown here is derived from an EMBL/GenBank/DDBJ whole genome shotgun (WGS) entry which is preliminary data.</text>
</comment>
<evidence type="ECO:0000313" key="1">
    <source>
        <dbReference type="EMBL" id="GIZ03442.1"/>
    </source>
</evidence>
<name>A0AAV4YB93_CAEEX</name>
<proteinExistence type="predicted"/>
<dbReference type="EMBL" id="BPLR01018948">
    <property type="protein sequence ID" value="GIZ03442.1"/>
    <property type="molecule type" value="Genomic_DNA"/>
</dbReference>
<reference evidence="1 2" key="1">
    <citation type="submission" date="2021-06" db="EMBL/GenBank/DDBJ databases">
        <title>Caerostris extrusa draft genome.</title>
        <authorList>
            <person name="Kono N."/>
            <person name="Arakawa K."/>
        </authorList>
    </citation>
    <scope>NUCLEOTIDE SEQUENCE [LARGE SCALE GENOMIC DNA]</scope>
</reference>
<keyword evidence="2" id="KW-1185">Reference proteome</keyword>